<evidence type="ECO:0000313" key="2">
    <source>
        <dbReference type="EMBL" id="TFE84152.1"/>
    </source>
</evidence>
<dbReference type="AlphaFoldDB" id="A0A4Y8PT69"/>
<proteinExistence type="predicted"/>
<name>A0A4Y8PT69_9BACL</name>
<dbReference type="RefSeq" id="WP_134756483.1">
    <property type="nucleotide sequence ID" value="NZ_MYFO02000001.1"/>
</dbReference>
<dbReference type="Proteomes" id="UP000298246">
    <property type="component" value="Unassembled WGS sequence"/>
</dbReference>
<sequence length="88" mass="9676">MNNNNWSNNTVNPAVQEQVVAVRKNGDGDIVQLQLSSGRVVDYKEAQQMAKNGQIAHVNVFKGRDGDEHLRSDADGDPSNNLDNLPVF</sequence>
<reference evidence="2 3" key="1">
    <citation type="submission" date="2017-03" db="EMBL/GenBank/DDBJ databases">
        <title>Isolation of Levoglucosan Utilizing Bacteria.</title>
        <authorList>
            <person name="Arya A.S."/>
        </authorList>
    </citation>
    <scope>NUCLEOTIDE SEQUENCE [LARGE SCALE GENOMIC DNA]</scope>
    <source>
        <strain evidence="2 3">MEC069</strain>
    </source>
</reference>
<dbReference type="EMBL" id="MYFO01000038">
    <property type="protein sequence ID" value="TFE84152.1"/>
    <property type="molecule type" value="Genomic_DNA"/>
</dbReference>
<keyword evidence="3" id="KW-1185">Reference proteome</keyword>
<evidence type="ECO:0008006" key="4">
    <source>
        <dbReference type="Google" id="ProtNLM"/>
    </source>
</evidence>
<feature type="region of interest" description="Disordered" evidence="1">
    <location>
        <begin position="66"/>
        <end position="88"/>
    </location>
</feature>
<organism evidence="2 3">
    <name type="scientific">Paenibacillus athensensis</name>
    <dbReference type="NCBI Taxonomy" id="1967502"/>
    <lineage>
        <taxon>Bacteria</taxon>
        <taxon>Bacillati</taxon>
        <taxon>Bacillota</taxon>
        <taxon>Bacilli</taxon>
        <taxon>Bacillales</taxon>
        <taxon>Paenibacillaceae</taxon>
        <taxon>Paenibacillus</taxon>
    </lineage>
</organism>
<feature type="compositionally biased region" description="Polar residues" evidence="1">
    <location>
        <begin position="78"/>
        <end position="88"/>
    </location>
</feature>
<protein>
    <recommendedName>
        <fullName evidence="4">DUF3892 domain-containing protein</fullName>
    </recommendedName>
</protein>
<evidence type="ECO:0000256" key="1">
    <source>
        <dbReference type="SAM" id="MobiDB-lite"/>
    </source>
</evidence>
<accession>A0A4Y8PT69</accession>
<dbReference type="InterPro" id="IPR024997">
    <property type="entry name" value="DUF3892"/>
</dbReference>
<dbReference type="OrthoDB" id="1647761at2"/>
<evidence type="ECO:0000313" key="3">
    <source>
        <dbReference type="Proteomes" id="UP000298246"/>
    </source>
</evidence>
<comment type="caution">
    <text evidence="2">The sequence shown here is derived from an EMBL/GenBank/DDBJ whole genome shotgun (WGS) entry which is preliminary data.</text>
</comment>
<gene>
    <name evidence="2" type="ORF">B5M42_21155</name>
</gene>
<dbReference type="Pfam" id="PF13031">
    <property type="entry name" value="DUF3892"/>
    <property type="match status" value="1"/>
</dbReference>